<dbReference type="Pfam" id="PF00429">
    <property type="entry name" value="TLV_coat"/>
    <property type="match status" value="1"/>
</dbReference>
<organism evidence="3 4">
    <name type="scientific">Pleurodeles waltl</name>
    <name type="common">Iberian ribbed newt</name>
    <dbReference type="NCBI Taxonomy" id="8319"/>
    <lineage>
        <taxon>Eukaryota</taxon>
        <taxon>Metazoa</taxon>
        <taxon>Chordata</taxon>
        <taxon>Craniata</taxon>
        <taxon>Vertebrata</taxon>
        <taxon>Euteleostomi</taxon>
        <taxon>Amphibia</taxon>
        <taxon>Batrachia</taxon>
        <taxon>Caudata</taxon>
        <taxon>Salamandroidea</taxon>
        <taxon>Salamandridae</taxon>
        <taxon>Pleurodelinae</taxon>
        <taxon>Pleurodeles</taxon>
    </lineage>
</organism>
<dbReference type="AlphaFoldDB" id="A0AAV7UJ17"/>
<evidence type="ECO:0000313" key="3">
    <source>
        <dbReference type="EMBL" id="KAJ1187607.1"/>
    </source>
</evidence>
<feature type="transmembrane region" description="Helical" evidence="2">
    <location>
        <begin position="165"/>
        <end position="190"/>
    </location>
</feature>
<comment type="caution">
    <text evidence="3">The sequence shown here is derived from an EMBL/GenBank/DDBJ whole genome shotgun (WGS) entry which is preliminary data.</text>
</comment>
<accession>A0AAV7UJ17</accession>
<dbReference type="Gene3D" id="1.10.287.210">
    <property type="match status" value="1"/>
</dbReference>
<keyword evidence="2" id="KW-1133">Transmembrane helix</keyword>
<keyword evidence="1" id="KW-1015">Disulfide bond</keyword>
<dbReference type="EMBL" id="JANPWB010000005">
    <property type="protein sequence ID" value="KAJ1187607.1"/>
    <property type="molecule type" value="Genomic_DNA"/>
</dbReference>
<dbReference type="PANTHER" id="PTHR10424:SF73">
    <property type="entry name" value="ENDOGENOUS RETROVIRUS GROUP FC1 ENV POLYPROTEIN-RELATED"/>
    <property type="match status" value="1"/>
</dbReference>
<dbReference type="PANTHER" id="PTHR10424">
    <property type="entry name" value="VIRAL ENVELOPE PROTEIN"/>
    <property type="match status" value="1"/>
</dbReference>
<dbReference type="InterPro" id="IPR018154">
    <property type="entry name" value="TLV/ENV_coat_polyprotein"/>
</dbReference>
<sequence>MLHITKLTNATQKAPGRVRRRRAPTWLDRFIAVEGIFVMPLGIAHSEYQIHRLAVLVETLASSTAAALGNITEELTDLRAVVIQNRLALDFILARAGGVCNVIHQECCVLIPDNSGNVRMEIGKIEVVEEGARKVADVTDVTEIGGILKDIAAWFRGWGSWLIEVLVVGIVGFIILCVLIRVCPSCLNMLMKKMCHKRRHEDEAREDDAIEMTPVHQDD</sequence>
<proteinExistence type="predicted"/>
<dbReference type="SUPFAM" id="SSF58069">
    <property type="entry name" value="Virus ectodomain"/>
    <property type="match status" value="1"/>
</dbReference>
<reference evidence="3" key="1">
    <citation type="journal article" date="2022" name="bioRxiv">
        <title>Sequencing and chromosome-scale assembly of the giantPleurodeles waltlgenome.</title>
        <authorList>
            <person name="Brown T."/>
            <person name="Elewa A."/>
            <person name="Iarovenko S."/>
            <person name="Subramanian E."/>
            <person name="Araus A.J."/>
            <person name="Petzold A."/>
            <person name="Susuki M."/>
            <person name="Suzuki K.-i.T."/>
            <person name="Hayashi T."/>
            <person name="Toyoda A."/>
            <person name="Oliveira C."/>
            <person name="Osipova E."/>
            <person name="Leigh N.D."/>
            <person name="Simon A."/>
            <person name="Yun M.H."/>
        </authorList>
    </citation>
    <scope>NUCLEOTIDE SEQUENCE</scope>
    <source>
        <strain evidence="3">20211129_DDA</strain>
        <tissue evidence="3">Liver</tissue>
    </source>
</reference>
<evidence type="ECO:0000256" key="2">
    <source>
        <dbReference type="SAM" id="Phobius"/>
    </source>
</evidence>
<gene>
    <name evidence="3" type="ORF">NDU88_004382</name>
</gene>
<name>A0AAV7UJ17_PLEWA</name>
<keyword evidence="2" id="KW-0812">Transmembrane</keyword>
<keyword evidence="2" id="KW-0472">Membrane</keyword>
<evidence type="ECO:0000256" key="1">
    <source>
        <dbReference type="ARBA" id="ARBA00023157"/>
    </source>
</evidence>
<dbReference type="Proteomes" id="UP001066276">
    <property type="component" value="Chromosome 3_1"/>
</dbReference>
<evidence type="ECO:0008006" key="5">
    <source>
        <dbReference type="Google" id="ProtNLM"/>
    </source>
</evidence>
<keyword evidence="4" id="KW-1185">Reference proteome</keyword>
<protein>
    <recommendedName>
        <fullName evidence="5">Envelope glycoprotein</fullName>
    </recommendedName>
</protein>
<evidence type="ECO:0000313" key="4">
    <source>
        <dbReference type="Proteomes" id="UP001066276"/>
    </source>
</evidence>